<dbReference type="EMBL" id="JBIGHZ010000002">
    <property type="protein sequence ID" value="MFG6447940.1"/>
    <property type="molecule type" value="Genomic_DNA"/>
</dbReference>
<dbReference type="Pfam" id="PF02638">
    <property type="entry name" value="GHL10"/>
    <property type="match status" value="1"/>
</dbReference>
<reference evidence="3 4" key="1">
    <citation type="submission" date="2024-08" db="EMBL/GenBank/DDBJ databases">
        <authorList>
            <person name="Lu H."/>
        </authorList>
    </citation>
    <scope>NUCLEOTIDE SEQUENCE [LARGE SCALE GENOMIC DNA]</scope>
    <source>
        <strain evidence="3 4">BYS180W</strain>
    </source>
</reference>
<feature type="domain" description="Glycosyl hydrolase-like 10" evidence="2">
    <location>
        <begin position="53"/>
        <end position="366"/>
    </location>
</feature>
<sequence>MSTPLWRRRDWLTSTAALGLLGCTHSPPAPQAAGPRWVEDPTWATQAPATPREFRAVWVATVANIDWPSRPGLSAEAQQAEIRALLDRCVASGLNAVVLQVRPCADALYPSALEPWSEFLSGTQGQDPGYDPLAVWLQEARARALELHAWINPYRAWHSQARSAPHPTHLSQRRPELVRRYGDQLWMDPAEPEAAAHTLAVAQDLLQRYELDGLHLDDYFYPYPVLDGATRQELDFPDHAPWQRYREGGGTLERADWRRQQVDTLVQQLYALVRRVRPSARLGLSPFGLPRPALRPPGIVGFSQYDKLYADVELWLREGWMDYLAPQLYWPRAQAAQAFEPLLQCWQGLNPLRRHIWPGLFSSKITPQADSWPVGEILGQIESTRRLQAHNSGHLHFSMVALAQNRRGLADALARSAYAQAALTPESPWLDEGRPSAAPLQLENRPGGLLWTRPLGPPPRALALWVHSSTQGWRLQRLAPQQAVLPQAQDDTLVLQAQDDTGRLSPPQAWRRSS</sequence>
<dbReference type="SUPFAM" id="SSF51445">
    <property type="entry name" value="(Trans)glycosidases"/>
    <property type="match status" value="1"/>
</dbReference>
<dbReference type="GO" id="GO:0016787">
    <property type="term" value="F:hydrolase activity"/>
    <property type="evidence" value="ECO:0007669"/>
    <property type="project" value="UniProtKB-KW"/>
</dbReference>
<protein>
    <submittedName>
        <fullName evidence="3">Glycoside hydrolase family 10 protein</fullName>
    </submittedName>
</protein>
<evidence type="ECO:0000313" key="4">
    <source>
        <dbReference type="Proteomes" id="UP001606099"/>
    </source>
</evidence>
<gene>
    <name evidence="3" type="ORF">ACG0Z6_06725</name>
</gene>
<dbReference type="PROSITE" id="PS51257">
    <property type="entry name" value="PROKAR_LIPOPROTEIN"/>
    <property type="match status" value="1"/>
</dbReference>
<dbReference type="InterPro" id="IPR017853">
    <property type="entry name" value="GH"/>
</dbReference>
<evidence type="ECO:0000259" key="2">
    <source>
        <dbReference type="Pfam" id="PF02638"/>
    </source>
</evidence>
<evidence type="ECO:0000256" key="1">
    <source>
        <dbReference type="ARBA" id="ARBA00022729"/>
    </source>
</evidence>
<dbReference type="InterPro" id="IPR052177">
    <property type="entry name" value="Divisome_Glycosyl_Hydrolase"/>
</dbReference>
<dbReference type="PANTHER" id="PTHR43405">
    <property type="entry name" value="GLYCOSYL HYDROLASE DIGH"/>
    <property type="match status" value="1"/>
</dbReference>
<dbReference type="InterPro" id="IPR003790">
    <property type="entry name" value="GHL10"/>
</dbReference>
<dbReference type="Proteomes" id="UP001606099">
    <property type="component" value="Unassembled WGS sequence"/>
</dbReference>
<evidence type="ECO:0000313" key="3">
    <source>
        <dbReference type="EMBL" id="MFG6447940.1"/>
    </source>
</evidence>
<name>A0ABW7FUJ9_9BURK</name>
<accession>A0ABW7FUJ9</accession>
<dbReference type="PANTHER" id="PTHR43405:SF1">
    <property type="entry name" value="GLYCOSYL HYDROLASE DIGH"/>
    <property type="match status" value="1"/>
</dbReference>
<keyword evidence="1" id="KW-0732">Signal</keyword>
<keyword evidence="3" id="KW-0378">Hydrolase</keyword>
<keyword evidence="4" id="KW-1185">Reference proteome</keyword>
<proteinExistence type="predicted"/>
<organism evidence="3 4">
    <name type="scientific">Roseateles rivi</name>
    <dbReference type="NCBI Taxonomy" id="3299028"/>
    <lineage>
        <taxon>Bacteria</taxon>
        <taxon>Pseudomonadati</taxon>
        <taxon>Pseudomonadota</taxon>
        <taxon>Betaproteobacteria</taxon>
        <taxon>Burkholderiales</taxon>
        <taxon>Sphaerotilaceae</taxon>
        <taxon>Roseateles</taxon>
    </lineage>
</organism>
<dbReference type="Gene3D" id="3.20.20.80">
    <property type="entry name" value="Glycosidases"/>
    <property type="match status" value="1"/>
</dbReference>
<dbReference type="RefSeq" id="WP_394459758.1">
    <property type="nucleotide sequence ID" value="NZ_JBIGHZ010000002.1"/>
</dbReference>
<comment type="caution">
    <text evidence="3">The sequence shown here is derived from an EMBL/GenBank/DDBJ whole genome shotgun (WGS) entry which is preliminary data.</text>
</comment>